<evidence type="ECO:0000259" key="1">
    <source>
        <dbReference type="Pfam" id="PF17667"/>
    </source>
</evidence>
<dbReference type="Gene3D" id="1.10.510.10">
    <property type="entry name" value="Transferase(Phosphotransferase) domain 1"/>
    <property type="match status" value="1"/>
</dbReference>
<accession>A0A4Y9YGV3</accession>
<evidence type="ECO:0000313" key="2">
    <source>
        <dbReference type="EMBL" id="TFY61088.1"/>
    </source>
</evidence>
<organism evidence="2 3">
    <name type="scientific">Dentipellis fragilis</name>
    <dbReference type="NCBI Taxonomy" id="205917"/>
    <lineage>
        <taxon>Eukaryota</taxon>
        <taxon>Fungi</taxon>
        <taxon>Dikarya</taxon>
        <taxon>Basidiomycota</taxon>
        <taxon>Agaricomycotina</taxon>
        <taxon>Agaricomycetes</taxon>
        <taxon>Russulales</taxon>
        <taxon>Hericiaceae</taxon>
        <taxon>Dentipellis</taxon>
    </lineage>
</organism>
<dbReference type="EMBL" id="SEOQ01000528">
    <property type="protein sequence ID" value="TFY61088.1"/>
    <property type="molecule type" value="Genomic_DNA"/>
</dbReference>
<protein>
    <recommendedName>
        <fullName evidence="1">Fungal-type protein kinase domain-containing protein</fullName>
    </recommendedName>
</protein>
<dbReference type="Proteomes" id="UP000298327">
    <property type="component" value="Unassembled WGS sequence"/>
</dbReference>
<proteinExistence type="predicted"/>
<dbReference type="OrthoDB" id="2747778at2759"/>
<keyword evidence="3" id="KW-1185">Reference proteome</keyword>
<dbReference type="InterPro" id="IPR011009">
    <property type="entry name" value="Kinase-like_dom_sf"/>
</dbReference>
<feature type="non-terminal residue" evidence="2">
    <location>
        <position position="1"/>
    </location>
</feature>
<dbReference type="Pfam" id="PF17667">
    <property type="entry name" value="Pkinase_fungal"/>
    <property type="match status" value="1"/>
</dbReference>
<sequence>HEEAWKLGNILHCDVSANNIMIDITTGRGFLNDWDQCKFRDELCQGTIRSRRSGTWMYMSAVLLQYPRKPHELSDDLESFVHILTVMALRFYFHTLSSWTFEEVKNGSLYWKTPEHSTRLENFINGVYNEESMDHGYAVGGSHKMARLCLGDPGVKWQNSDSPLISLLTKLYNLFSRRYLALDHNRYEREWGTTTLGIVEYESNPLPRGVENPSSALSAITHEDLTCLFPPEGGSWPSPILKTVDQFQGLST</sequence>
<reference evidence="2 3" key="1">
    <citation type="submission" date="2019-02" db="EMBL/GenBank/DDBJ databases">
        <title>Genome sequencing of the rare red list fungi Dentipellis fragilis.</title>
        <authorList>
            <person name="Buettner E."/>
            <person name="Kellner H."/>
        </authorList>
    </citation>
    <scope>NUCLEOTIDE SEQUENCE [LARGE SCALE GENOMIC DNA]</scope>
    <source>
        <strain evidence="2 3">DSM 105465</strain>
    </source>
</reference>
<feature type="domain" description="Fungal-type protein kinase" evidence="1">
    <location>
        <begin position="6"/>
        <end position="86"/>
    </location>
</feature>
<comment type="caution">
    <text evidence="2">The sequence shown here is derived from an EMBL/GenBank/DDBJ whole genome shotgun (WGS) entry which is preliminary data.</text>
</comment>
<dbReference type="STRING" id="205917.A0A4Y9YGV3"/>
<gene>
    <name evidence="2" type="ORF">EVG20_g7188</name>
</gene>
<dbReference type="InterPro" id="IPR040976">
    <property type="entry name" value="Pkinase_fungal"/>
</dbReference>
<dbReference type="AlphaFoldDB" id="A0A4Y9YGV3"/>
<evidence type="ECO:0000313" key="3">
    <source>
        <dbReference type="Proteomes" id="UP000298327"/>
    </source>
</evidence>
<name>A0A4Y9YGV3_9AGAM</name>
<dbReference type="SUPFAM" id="SSF56112">
    <property type="entry name" value="Protein kinase-like (PK-like)"/>
    <property type="match status" value="1"/>
</dbReference>